<sequence length="211" mass="23100">MQAILSLRTLPQLRILVLVVLAVVTLSACAGERVWAPDAAVQAARYVHGGQAELTVVTVMNYSTKRGDHTALFINADERVLFDPAGSWKLPNVPERNDLHYGMTPQIGASYYLSHTRETHYTVVQRIPVSMETALRAKQLASEAGPVPPAHCAVSTIAILRELPGFGDLRSGYYPHRLMEQIAAKPGVITSELHYDAPSINADVYAVQSRL</sequence>
<dbReference type="AlphaFoldDB" id="A0A0P7YV38"/>
<name>A0A0P7YV38_9RHOB</name>
<reference evidence="1 4" key="2">
    <citation type="submission" date="2016-01" db="EMBL/GenBank/DDBJ databases">
        <authorList>
            <person name="Varghese N."/>
        </authorList>
    </citation>
    <scope>NUCLEOTIDE SEQUENCE [LARGE SCALE GENOMIC DNA]</scope>
    <source>
        <strain evidence="1 4">HL-91</strain>
    </source>
</reference>
<evidence type="ECO:0008006" key="5">
    <source>
        <dbReference type="Google" id="ProtNLM"/>
    </source>
</evidence>
<gene>
    <name evidence="1" type="ORF">Ga0058931_2767</name>
    <name evidence="2" type="ORF">HLUCCA05_11670</name>
</gene>
<proteinExistence type="predicted"/>
<evidence type="ECO:0000313" key="2">
    <source>
        <dbReference type="EMBL" id="KPP94471.1"/>
    </source>
</evidence>
<evidence type="ECO:0000313" key="4">
    <source>
        <dbReference type="Proteomes" id="UP000182045"/>
    </source>
</evidence>
<dbReference type="OrthoDB" id="7666390at2"/>
<comment type="caution">
    <text evidence="2">The sequence shown here is derived from an EMBL/GenBank/DDBJ whole genome shotgun (WGS) entry which is preliminary data.</text>
</comment>
<organism evidence="2 3">
    <name type="scientific">Roseibaca calidilacus</name>
    <dbReference type="NCBI Taxonomy" id="1666912"/>
    <lineage>
        <taxon>Bacteria</taxon>
        <taxon>Pseudomonadati</taxon>
        <taxon>Pseudomonadota</taxon>
        <taxon>Alphaproteobacteria</taxon>
        <taxon>Rhodobacterales</taxon>
        <taxon>Paracoccaceae</taxon>
        <taxon>Roseinatronobacter</taxon>
    </lineage>
</organism>
<dbReference type="STRING" id="1666912.Ga0058931_2767"/>
<dbReference type="Proteomes" id="UP000050413">
    <property type="component" value="Unassembled WGS sequence"/>
</dbReference>
<accession>A0A0P7YV38</accession>
<reference evidence="2 3" key="1">
    <citation type="submission" date="2015-09" db="EMBL/GenBank/DDBJ databases">
        <title>Identification and resolution of microdiversity through metagenomic sequencing of parallel consortia.</title>
        <authorList>
            <person name="Nelson W.C."/>
            <person name="Romine M.F."/>
            <person name="Lindemann S.R."/>
        </authorList>
    </citation>
    <scope>NUCLEOTIDE SEQUENCE [LARGE SCALE GENOMIC DNA]</scope>
    <source>
        <strain evidence="2">HL-91</strain>
    </source>
</reference>
<dbReference type="EMBL" id="FBYC01000004">
    <property type="protein sequence ID" value="CUX83087.1"/>
    <property type="molecule type" value="Genomic_DNA"/>
</dbReference>
<keyword evidence="4" id="KW-1185">Reference proteome</keyword>
<dbReference type="Proteomes" id="UP000182045">
    <property type="component" value="Unassembled WGS sequence"/>
</dbReference>
<dbReference type="EMBL" id="LJSG01000005">
    <property type="protein sequence ID" value="KPP94471.1"/>
    <property type="molecule type" value="Genomic_DNA"/>
</dbReference>
<evidence type="ECO:0000313" key="1">
    <source>
        <dbReference type="EMBL" id="CUX83087.1"/>
    </source>
</evidence>
<dbReference type="RefSeq" id="WP_072246833.1">
    <property type="nucleotide sequence ID" value="NZ_FBYC01000004.1"/>
</dbReference>
<evidence type="ECO:0000313" key="3">
    <source>
        <dbReference type="Proteomes" id="UP000050413"/>
    </source>
</evidence>
<protein>
    <recommendedName>
        <fullName evidence="5">Lipoprotein</fullName>
    </recommendedName>
</protein>